<dbReference type="PROSITE" id="PS50330">
    <property type="entry name" value="UIM"/>
    <property type="match status" value="1"/>
</dbReference>
<organism evidence="2 3">
    <name type="scientific">Coniochaeta hoffmannii</name>
    <dbReference type="NCBI Taxonomy" id="91930"/>
    <lineage>
        <taxon>Eukaryota</taxon>
        <taxon>Fungi</taxon>
        <taxon>Dikarya</taxon>
        <taxon>Ascomycota</taxon>
        <taxon>Pezizomycotina</taxon>
        <taxon>Sordariomycetes</taxon>
        <taxon>Sordariomycetidae</taxon>
        <taxon>Coniochaetales</taxon>
        <taxon>Coniochaetaceae</taxon>
        <taxon>Coniochaeta</taxon>
    </lineage>
</organism>
<comment type="caution">
    <text evidence="2">The sequence shown here is derived from an EMBL/GenBank/DDBJ whole genome shotgun (WGS) entry which is preliminary data.</text>
</comment>
<feature type="region of interest" description="Disordered" evidence="1">
    <location>
        <begin position="1"/>
        <end position="302"/>
    </location>
</feature>
<feature type="compositionally biased region" description="Low complexity" evidence="1">
    <location>
        <begin position="161"/>
        <end position="170"/>
    </location>
</feature>
<reference evidence="2" key="1">
    <citation type="submission" date="2022-07" db="EMBL/GenBank/DDBJ databases">
        <title>Fungi with potential for degradation of polypropylene.</title>
        <authorList>
            <person name="Gostincar C."/>
        </authorList>
    </citation>
    <scope>NUCLEOTIDE SEQUENCE</scope>
    <source>
        <strain evidence="2">EXF-13287</strain>
    </source>
</reference>
<name>A0AA38RWA8_9PEZI</name>
<keyword evidence="3" id="KW-1185">Reference proteome</keyword>
<evidence type="ECO:0000256" key="1">
    <source>
        <dbReference type="SAM" id="MobiDB-lite"/>
    </source>
</evidence>
<protein>
    <submittedName>
        <fullName evidence="2">Uncharacterized protein</fullName>
    </submittedName>
</protein>
<evidence type="ECO:0000313" key="3">
    <source>
        <dbReference type="Proteomes" id="UP001174691"/>
    </source>
</evidence>
<dbReference type="AlphaFoldDB" id="A0AA38RWA8"/>
<sequence length="302" mass="34177">MYKLAADADRKRNNPALQAQKSVKPKARTESMEAKMGEVKKLMEQKKKPAQKPTRRSPPPSRSPVTTDHQQRYGSNVPQQRAPRPPKVTDYKHAPAKYAAQREDENMRAAIAASLADAEEEKRKRAKAKQAPLPVSRHHQRHQVPHSNAPAPNHAKSCGCKPAPAKAAAAQEEEDMRRAIAASLADRERQEARHRPHGRANEEARPEIRPPVPGGPIVKPRATEQQRFMAPPVSQRRPQAEHSSRHRVQEPRHRDPERSVYRTRKTSTRPAPVPPRPDLRWNPKDARTGEYLSDEAWDAQIL</sequence>
<feature type="compositionally biased region" description="Basic and acidic residues" evidence="1">
    <location>
        <begin position="277"/>
        <end position="288"/>
    </location>
</feature>
<feature type="compositionally biased region" description="Basic and acidic residues" evidence="1">
    <location>
        <begin position="1"/>
        <end position="12"/>
    </location>
</feature>
<accession>A0AA38RWA8</accession>
<dbReference type="Pfam" id="PF02809">
    <property type="entry name" value="UIM"/>
    <property type="match status" value="2"/>
</dbReference>
<evidence type="ECO:0000313" key="2">
    <source>
        <dbReference type="EMBL" id="KAJ9149608.1"/>
    </source>
</evidence>
<dbReference type="Proteomes" id="UP001174691">
    <property type="component" value="Unassembled WGS sequence"/>
</dbReference>
<feature type="compositionally biased region" description="Basic and acidic residues" evidence="1">
    <location>
        <begin position="185"/>
        <end position="208"/>
    </location>
</feature>
<dbReference type="InterPro" id="IPR003903">
    <property type="entry name" value="UIM_dom"/>
</dbReference>
<feature type="compositionally biased region" description="Basic and acidic residues" evidence="1">
    <location>
        <begin position="238"/>
        <end position="260"/>
    </location>
</feature>
<feature type="compositionally biased region" description="Basic and acidic residues" evidence="1">
    <location>
        <begin position="27"/>
        <end position="47"/>
    </location>
</feature>
<gene>
    <name evidence="2" type="ORF">NKR19_g5614</name>
</gene>
<feature type="compositionally biased region" description="Acidic residues" evidence="1">
    <location>
        <begin position="292"/>
        <end position="302"/>
    </location>
</feature>
<dbReference type="Gene3D" id="6.10.140.100">
    <property type="match status" value="1"/>
</dbReference>
<proteinExistence type="predicted"/>
<dbReference type="EMBL" id="JANBVN010000078">
    <property type="protein sequence ID" value="KAJ9149608.1"/>
    <property type="molecule type" value="Genomic_DNA"/>
</dbReference>